<proteinExistence type="predicted"/>
<name>A0A8X6U4A1_NEPPI</name>
<protein>
    <submittedName>
        <fullName evidence="1">Uncharacterized protein</fullName>
    </submittedName>
</protein>
<keyword evidence="2" id="KW-1185">Reference proteome</keyword>
<sequence>KNRLCHQRQTHPLTK</sequence>
<gene>
    <name evidence="1" type="ORF">NPIL_486401</name>
</gene>
<accession>A0A8X6U4A1</accession>
<dbReference type="EMBL" id="BMAW01022852">
    <property type="protein sequence ID" value="GFT79845.1"/>
    <property type="molecule type" value="Genomic_DNA"/>
</dbReference>
<dbReference type="Proteomes" id="UP000887013">
    <property type="component" value="Unassembled WGS sequence"/>
</dbReference>
<organism evidence="1 2">
    <name type="scientific">Nephila pilipes</name>
    <name type="common">Giant wood spider</name>
    <name type="synonym">Nephila maculata</name>
    <dbReference type="NCBI Taxonomy" id="299642"/>
    <lineage>
        <taxon>Eukaryota</taxon>
        <taxon>Metazoa</taxon>
        <taxon>Ecdysozoa</taxon>
        <taxon>Arthropoda</taxon>
        <taxon>Chelicerata</taxon>
        <taxon>Arachnida</taxon>
        <taxon>Araneae</taxon>
        <taxon>Araneomorphae</taxon>
        <taxon>Entelegynae</taxon>
        <taxon>Araneoidea</taxon>
        <taxon>Nephilidae</taxon>
        <taxon>Nephila</taxon>
    </lineage>
</organism>
<evidence type="ECO:0000313" key="2">
    <source>
        <dbReference type="Proteomes" id="UP000887013"/>
    </source>
</evidence>
<comment type="caution">
    <text evidence="1">The sequence shown here is derived from an EMBL/GenBank/DDBJ whole genome shotgun (WGS) entry which is preliminary data.</text>
</comment>
<feature type="non-terminal residue" evidence="1">
    <location>
        <position position="1"/>
    </location>
</feature>
<reference evidence="1" key="1">
    <citation type="submission" date="2020-08" db="EMBL/GenBank/DDBJ databases">
        <title>Multicomponent nature underlies the extraordinary mechanical properties of spider dragline silk.</title>
        <authorList>
            <person name="Kono N."/>
            <person name="Nakamura H."/>
            <person name="Mori M."/>
            <person name="Yoshida Y."/>
            <person name="Ohtoshi R."/>
            <person name="Malay A.D."/>
            <person name="Moran D.A.P."/>
            <person name="Tomita M."/>
            <person name="Numata K."/>
            <person name="Arakawa K."/>
        </authorList>
    </citation>
    <scope>NUCLEOTIDE SEQUENCE</scope>
</reference>
<evidence type="ECO:0000313" key="1">
    <source>
        <dbReference type="EMBL" id="GFT79845.1"/>
    </source>
</evidence>